<evidence type="ECO:0008006" key="3">
    <source>
        <dbReference type="Google" id="ProtNLM"/>
    </source>
</evidence>
<protein>
    <recommendedName>
        <fullName evidence="3">Glycosyl hydrolases family 2 sugar binding domain-containing protein</fullName>
    </recommendedName>
</protein>
<sequence length="150" mass="16227">MSDRQNNNREIVIGTDATWSNALVVTPNPAWAIIAGASFVVNAQDPANPTVVISRTFTLPENRRIQTATLTIAVDNYASVLINGLFVVNDNPQDNPLLYNPGRTFDITRFLNRGANNIVIVANNFGGPPTPTNPVGVAARLNITTSRKKD</sequence>
<gene>
    <name evidence="1" type="ORF">P0Y55_15975</name>
</gene>
<name>A0AA95JA71_9BACL</name>
<keyword evidence="2" id="KW-1185">Reference proteome</keyword>
<evidence type="ECO:0000313" key="1">
    <source>
        <dbReference type="EMBL" id="WEK54038.1"/>
    </source>
</evidence>
<dbReference type="AlphaFoldDB" id="A0AA95JA71"/>
<reference evidence="1" key="1">
    <citation type="submission" date="2023-03" db="EMBL/GenBank/DDBJ databases">
        <title>Andean soil-derived lignocellulolytic bacterial consortium as a source of novel taxa and putative plastic-active enzymes.</title>
        <authorList>
            <person name="Diaz-Garcia L."/>
            <person name="Chuvochina M."/>
            <person name="Feuerriegel G."/>
            <person name="Bunk B."/>
            <person name="Sproer C."/>
            <person name="Streit W.R."/>
            <person name="Rodriguez L.M."/>
            <person name="Overmann J."/>
            <person name="Jimenez D.J."/>
        </authorList>
    </citation>
    <scope>NUCLEOTIDE SEQUENCE</scope>
    <source>
        <strain evidence="1">MAG 2441</strain>
    </source>
</reference>
<dbReference type="Proteomes" id="UP001178662">
    <property type="component" value="Chromosome"/>
</dbReference>
<dbReference type="SUPFAM" id="SSF49785">
    <property type="entry name" value="Galactose-binding domain-like"/>
    <property type="match status" value="1"/>
</dbReference>
<dbReference type="Gene3D" id="2.60.120.260">
    <property type="entry name" value="Galactose-binding domain-like"/>
    <property type="match status" value="1"/>
</dbReference>
<dbReference type="EMBL" id="CP119317">
    <property type="protein sequence ID" value="WEK54038.1"/>
    <property type="molecule type" value="Genomic_DNA"/>
</dbReference>
<proteinExistence type="predicted"/>
<accession>A0AA95JA71</accession>
<evidence type="ECO:0000313" key="2">
    <source>
        <dbReference type="Proteomes" id="UP001178662"/>
    </source>
</evidence>
<organism evidence="1 2">
    <name type="scientific">Candidatus Cohnella colombiensis</name>
    <dbReference type="NCBI Taxonomy" id="3121368"/>
    <lineage>
        <taxon>Bacteria</taxon>
        <taxon>Bacillati</taxon>
        <taxon>Bacillota</taxon>
        <taxon>Bacilli</taxon>
        <taxon>Bacillales</taxon>
        <taxon>Paenibacillaceae</taxon>
        <taxon>Cohnella</taxon>
    </lineage>
</organism>
<dbReference type="InterPro" id="IPR008979">
    <property type="entry name" value="Galactose-bd-like_sf"/>
</dbReference>